<evidence type="ECO:0000256" key="1">
    <source>
        <dbReference type="SAM" id="MobiDB-lite"/>
    </source>
</evidence>
<organism evidence="2 3">
    <name type="scientific">Streptomyces xanthochromogenes</name>
    <dbReference type="NCBI Taxonomy" id="67384"/>
    <lineage>
        <taxon>Bacteria</taxon>
        <taxon>Bacillati</taxon>
        <taxon>Actinomycetota</taxon>
        <taxon>Actinomycetes</taxon>
        <taxon>Kitasatosporales</taxon>
        <taxon>Streptomycetaceae</taxon>
        <taxon>Streptomyces</taxon>
    </lineage>
</organism>
<evidence type="ECO:0000313" key="3">
    <source>
        <dbReference type="Proteomes" id="UP000600946"/>
    </source>
</evidence>
<accession>A0ABQ3A9B2</accession>
<reference evidence="3" key="1">
    <citation type="journal article" date="2019" name="Int. J. Syst. Evol. Microbiol.">
        <title>The Global Catalogue of Microorganisms (GCM) 10K type strain sequencing project: providing services to taxonomists for standard genome sequencing and annotation.</title>
        <authorList>
            <consortium name="The Broad Institute Genomics Platform"/>
            <consortium name="The Broad Institute Genome Sequencing Center for Infectious Disease"/>
            <person name="Wu L."/>
            <person name="Ma J."/>
        </authorList>
    </citation>
    <scope>NUCLEOTIDE SEQUENCE [LARGE SCALE GENOMIC DNA]</scope>
    <source>
        <strain evidence="3">JCM 4594</strain>
    </source>
</reference>
<comment type="caution">
    <text evidence="2">The sequence shown here is derived from an EMBL/GenBank/DDBJ whole genome shotgun (WGS) entry which is preliminary data.</text>
</comment>
<dbReference type="Proteomes" id="UP000600946">
    <property type="component" value="Unassembled WGS sequence"/>
</dbReference>
<protein>
    <recommendedName>
        <fullName evidence="4">Lipoprotein</fullName>
    </recommendedName>
</protein>
<name>A0ABQ3A9B2_9ACTN</name>
<proteinExistence type="predicted"/>
<keyword evidence="3" id="KW-1185">Reference proteome</keyword>
<feature type="region of interest" description="Disordered" evidence="1">
    <location>
        <begin position="276"/>
        <end position="335"/>
    </location>
</feature>
<evidence type="ECO:0000313" key="2">
    <source>
        <dbReference type="EMBL" id="GGY40474.1"/>
    </source>
</evidence>
<dbReference type="EMBL" id="BMUU01000006">
    <property type="protein sequence ID" value="GGY40474.1"/>
    <property type="molecule type" value="Genomic_DNA"/>
</dbReference>
<evidence type="ECO:0008006" key="4">
    <source>
        <dbReference type="Google" id="ProtNLM"/>
    </source>
</evidence>
<gene>
    <name evidence="2" type="ORF">GCM10010326_38100</name>
</gene>
<sequence length="335" mass="36611">MSRPDLRMAKLAGIPRGITRALLFLCFLCLAASLVILVACRPEKREDDEKGRSAPRELVDLDSRIVDYARKATDRKPYTPPSDEERKQIAQGVGHLLDGDAARAEELFATAGFHLSRLTDAASGRRYDEVAARKPGPRERWGRLYVNADAEVRWSVQVPHPVSDSGTEHLGARLLEETPRGALVLAGAHRTAGRGDAADVAHRTDSVFHAVVAEMHKRAIPGVQLHGFAKGRDRPYDAILSTGAARSATGSATRLADSMKDRDLRVCRSWSDRCPLEGTTNVQGEDAKRRSGTFVHAELSPSARNEGNEGSEGKQTQARSALRELLVGWSENAPR</sequence>